<dbReference type="Pfam" id="PF23007">
    <property type="entry name" value="DnaA_N-like_STI"/>
    <property type="match status" value="1"/>
</dbReference>
<keyword evidence="16" id="KW-1185">Reference proteome</keyword>
<dbReference type="Gene3D" id="3.40.50.300">
    <property type="entry name" value="P-loop containing nucleotide triphosphate hydrolases"/>
    <property type="match status" value="1"/>
</dbReference>
<evidence type="ECO:0000259" key="14">
    <source>
        <dbReference type="SMART" id="SM00382"/>
    </source>
</evidence>
<dbReference type="SUPFAM" id="SSF48019">
    <property type="entry name" value="post-AAA+ oligomerization domain-like"/>
    <property type="match status" value="1"/>
</dbReference>
<feature type="region of interest" description="Disordered" evidence="13">
    <location>
        <begin position="683"/>
        <end position="709"/>
    </location>
</feature>
<evidence type="ECO:0000256" key="1">
    <source>
        <dbReference type="ARBA" id="ARBA00006360"/>
    </source>
</evidence>
<dbReference type="InterPro" id="IPR022754">
    <property type="entry name" value="DNA_pol_III_gamma-3"/>
</dbReference>
<evidence type="ECO:0000256" key="3">
    <source>
        <dbReference type="ARBA" id="ARBA00022679"/>
    </source>
</evidence>
<keyword evidence="5" id="KW-0235">DNA replication</keyword>
<comment type="similarity">
    <text evidence="1">Belongs to the DnaX/STICHEL family.</text>
</comment>
<dbReference type="PANTHER" id="PTHR11669">
    <property type="entry name" value="REPLICATION FACTOR C / DNA POLYMERASE III GAMMA-TAU SUBUNIT"/>
    <property type="match status" value="1"/>
</dbReference>
<comment type="caution">
    <text evidence="15">The sequence shown here is derived from an EMBL/GenBank/DDBJ whole genome shotgun (WGS) entry which is preliminary data.</text>
</comment>
<proteinExistence type="inferred from homology"/>
<dbReference type="EC" id="2.7.7.7" evidence="2"/>
<evidence type="ECO:0000313" key="15">
    <source>
        <dbReference type="EMBL" id="KAJ9163837.1"/>
    </source>
</evidence>
<feature type="region of interest" description="Disordered" evidence="13">
    <location>
        <begin position="67"/>
        <end position="87"/>
    </location>
</feature>
<evidence type="ECO:0000256" key="4">
    <source>
        <dbReference type="ARBA" id="ARBA00022695"/>
    </source>
</evidence>
<evidence type="ECO:0000256" key="6">
    <source>
        <dbReference type="ARBA" id="ARBA00022723"/>
    </source>
</evidence>
<dbReference type="SUPFAM" id="SSF52540">
    <property type="entry name" value="P-loop containing nucleoside triphosphate hydrolases"/>
    <property type="match status" value="1"/>
</dbReference>
<evidence type="ECO:0000313" key="16">
    <source>
        <dbReference type="Proteomes" id="UP001174677"/>
    </source>
</evidence>
<sequence>MMDGRRHSVDIPISRTLIALRRVRSLRDPSTNSMSKFSALLENANWETNSTNEISLRFMGGCQQGGSDHDGLTRLKNSGHKGKEDEEVDDFELQCHLGKSKPELISCENSGRVEKVGAPIRTKKLEGLDNCALNRENIHGNKSLSERYCSNQRDNGLELTCVTPMSNRLEDADSANELILGSPKVECMDQSMSRKKSQYKNQVKSSGMVGDVLSRLSSPCLSASDALSSHSISFLANEEADFMIQNDSGCRIRCCWTRTPRFRESNPYSDAEGRPLLFKDVAETTSYEHRSWKLIANETPRSFSHKFRPKSFDELVGQNVVAKSLLSAISKGRITSLYLFHGPRGTGKTSASKIFAAALNCLSLEEYKPCGLCRECVLLFSGRSRDVKEVDSVRINRAERIRSLIKNASIPPVSSRFKVFIVDECHLLHGETWATVLNSLENLSQHVVFVIITPDLEKLPRSAVTRSQRYHFPKIKNADISTRLGNICVEEGIQFDQVALDFIAAKSNGSLRDAEMMLDQLSLLGKRITMSLAYELVSAYFLFQKCSHCASLSHPNIEVRFINMQIGVVSDDELLDLLDLALSSDTSNTVIRARDLMRSRIDPMQLVTQLANLIMDILAGKCQEDTSEVRRKFSRRHASEMDMQRLSHALKILSETEKQLRMSKNQSTWLTVALLQLSSLESPSLDANDPKSSLRNARDRDDDFCSTSSTGESLKLLFPCLCEDSKLNKLGMQGDCKATLESIWKKAIELCQSNSLKSFLRKQGKLSSLSVNQDLAVAELEFQHPDYVSKAEKSWKTIASSLQLILGRNVEIRINLVLCAPVSKCPKLRKLSFSLFSCSRRMQQKSQLPVGCRSDSDYSDHVSEKPIISDEAILTCSSDCRSQMPHNYPRVEVVRALRNSEGNLLSIGKASSNRSLQDDALKTPAHGIDSSKEVRSSLEYGVFSSQETEGQPNCFPRARRLQKRLHSSDNSQVIWMDNEKANKLALSIPEKESLQTYNSTDDSYVFSSNNYTNSRSEDELRENTVAFCWRTPTLPVNKNWQLTDHLRRSPLVGWVLSCASAK</sequence>
<dbReference type="Gene3D" id="1.10.8.60">
    <property type="match status" value="1"/>
</dbReference>
<evidence type="ECO:0000256" key="13">
    <source>
        <dbReference type="SAM" id="MobiDB-lite"/>
    </source>
</evidence>
<feature type="domain" description="AAA+ ATPase" evidence="14">
    <location>
        <begin position="334"/>
        <end position="476"/>
    </location>
</feature>
<protein>
    <recommendedName>
        <fullName evidence="2">DNA-directed DNA polymerase</fullName>
        <ecNumber evidence="2">2.7.7.7</ecNumber>
    </recommendedName>
</protein>
<keyword evidence="8" id="KW-0862">Zinc</keyword>
<comment type="catalytic activity">
    <reaction evidence="12">
        <text>DNA(n) + a 2'-deoxyribonucleoside 5'-triphosphate = DNA(n+1) + diphosphate</text>
        <dbReference type="Rhea" id="RHEA:22508"/>
        <dbReference type="Rhea" id="RHEA-COMP:17339"/>
        <dbReference type="Rhea" id="RHEA-COMP:17340"/>
        <dbReference type="ChEBI" id="CHEBI:33019"/>
        <dbReference type="ChEBI" id="CHEBI:61560"/>
        <dbReference type="ChEBI" id="CHEBI:173112"/>
        <dbReference type="EC" id="2.7.7.7"/>
    </reaction>
</comment>
<evidence type="ECO:0000256" key="5">
    <source>
        <dbReference type="ARBA" id="ARBA00022705"/>
    </source>
</evidence>
<reference evidence="15" key="1">
    <citation type="journal article" date="2023" name="Plant Biotechnol. J.">
        <title>Chromosome-level wild Hevea brasiliensis genome provides new tools for genomic-assisted breeding and valuable loci to elevate rubber yield.</title>
        <authorList>
            <person name="Cheng H."/>
            <person name="Song X."/>
            <person name="Hu Y."/>
            <person name="Wu T."/>
            <person name="Yang Q."/>
            <person name="An Z."/>
            <person name="Feng S."/>
            <person name="Deng Z."/>
            <person name="Wu W."/>
            <person name="Zeng X."/>
            <person name="Tu M."/>
            <person name="Wang X."/>
            <person name="Huang H."/>
        </authorList>
    </citation>
    <scope>NUCLEOTIDE SEQUENCE</scope>
    <source>
        <strain evidence="15">MT/VB/25A 57/8</strain>
    </source>
</reference>
<dbReference type="InterPro" id="IPR045085">
    <property type="entry name" value="HLD_clamp_pol_III_gamma_tau"/>
</dbReference>
<dbReference type="Gene3D" id="1.20.272.10">
    <property type="match status" value="1"/>
</dbReference>
<dbReference type="Pfam" id="PF12169">
    <property type="entry name" value="DNA_pol3_gamma3"/>
    <property type="match status" value="1"/>
</dbReference>
<keyword evidence="6" id="KW-0479">Metal-binding</keyword>
<name>A0ABQ9LC64_HEVBR</name>
<organism evidence="15 16">
    <name type="scientific">Hevea brasiliensis</name>
    <name type="common">Para rubber tree</name>
    <name type="synonym">Siphonia brasiliensis</name>
    <dbReference type="NCBI Taxonomy" id="3981"/>
    <lineage>
        <taxon>Eukaryota</taxon>
        <taxon>Viridiplantae</taxon>
        <taxon>Streptophyta</taxon>
        <taxon>Embryophyta</taxon>
        <taxon>Tracheophyta</taxon>
        <taxon>Spermatophyta</taxon>
        <taxon>Magnoliopsida</taxon>
        <taxon>eudicotyledons</taxon>
        <taxon>Gunneridae</taxon>
        <taxon>Pentapetalae</taxon>
        <taxon>rosids</taxon>
        <taxon>fabids</taxon>
        <taxon>Malpighiales</taxon>
        <taxon>Euphorbiaceae</taxon>
        <taxon>Crotonoideae</taxon>
        <taxon>Micrandreae</taxon>
        <taxon>Hevea</taxon>
    </lineage>
</organism>
<dbReference type="NCBIfam" id="TIGR02397">
    <property type="entry name" value="dnaX_nterm"/>
    <property type="match status" value="1"/>
</dbReference>
<keyword evidence="9" id="KW-0067">ATP-binding</keyword>
<keyword evidence="10" id="KW-0239">DNA-directed DNA polymerase</keyword>
<dbReference type="InterPro" id="IPR054506">
    <property type="entry name" value="DnaA_N-like_STI"/>
</dbReference>
<dbReference type="Pfam" id="PF22608">
    <property type="entry name" value="DNAX_ATPase_lid"/>
    <property type="match status" value="1"/>
</dbReference>
<gene>
    <name evidence="15" type="ORF">P3X46_023465</name>
</gene>
<evidence type="ECO:0000256" key="12">
    <source>
        <dbReference type="ARBA" id="ARBA00049244"/>
    </source>
</evidence>
<dbReference type="InterPro" id="IPR012763">
    <property type="entry name" value="DNA_pol_III_sug/sutau_N"/>
</dbReference>
<dbReference type="Proteomes" id="UP001174677">
    <property type="component" value="Chromosome 13"/>
</dbReference>
<dbReference type="InterPro" id="IPR003593">
    <property type="entry name" value="AAA+_ATPase"/>
</dbReference>
<evidence type="ECO:0000256" key="7">
    <source>
        <dbReference type="ARBA" id="ARBA00022741"/>
    </source>
</evidence>
<dbReference type="PANTHER" id="PTHR11669:SF0">
    <property type="entry name" value="PROTEIN STICHEL-LIKE 2"/>
    <property type="match status" value="1"/>
</dbReference>
<keyword evidence="7" id="KW-0547">Nucleotide-binding</keyword>
<dbReference type="EMBL" id="JARPOI010000013">
    <property type="protein sequence ID" value="KAJ9163837.1"/>
    <property type="molecule type" value="Genomic_DNA"/>
</dbReference>
<accession>A0ABQ9LC64</accession>
<keyword evidence="4" id="KW-0548">Nucleotidyltransferase</keyword>
<evidence type="ECO:0000256" key="11">
    <source>
        <dbReference type="ARBA" id="ARBA00023054"/>
    </source>
</evidence>
<keyword evidence="3" id="KW-0808">Transferase</keyword>
<dbReference type="CDD" id="cd18137">
    <property type="entry name" value="HLD_clamp_pol_III_gamma_tau"/>
    <property type="match status" value="1"/>
</dbReference>
<evidence type="ECO:0000256" key="9">
    <source>
        <dbReference type="ARBA" id="ARBA00022840"/>
    </source>
</evidence>
<dbReference type="InterPro" id="IPR027417">
    <property type="entry name" value="P-loop_NTPase"/>
</dbReference>
<dbReference type="InterPro" id="IPR008921">
    <property type="entry name" value="DNA_pol3_clamp-load_cplx_C"/>
</dbReference>
<keyword evidence="11" id="KW-0175">Coiled coil</keyword>
<dbReference type="InterPro" id="IPR050238">
    <property type="entry name" value="DNA_Rep/Repair_Clamp_Loader"/>
</dbReference>
<evidence type="ECO:0000256" key="10">
    <source>
        <dbReference type="ARBA" id="ARBA00022932"/>
    </source>
</evidence>
<dbReference type="Pfam" id="PF13177">
    <property type="entry name" value="DNA_pol3_delta2"/>
    <property type="match status" value="1"/>
</dbReference>
<evidence type="ECO:0000256" key="2">
    <source>
        <dbReference type="ARBA" id="ARBA00012417"/>
    </source>
</evidence>
<dbReference type="SMART" id="SM00382">
    <property type="entry name" value="AAA"/>
    <property type="match status" value="1"/>
</dbReference>
<evidence type="ECO:0000256" key="8">
    <source>
        <dbReference type="ARBA" id="ARBA00022833"/>
    </source>
</evidence>